<dbReference type="InterPro" id="IPR029068">
    <property type="entry name" value="Glyas_Bleomycin-R_OHBP_Dase"/>
</dbReference>
<dbReference type="EMBL" id="CP012850">
    <property type="protein sequence ID" value="ALI34401.1"/>
    <property type="molecule type" value="Genomic_DNA"/>
</dbReference>
<dbReference type="OrthoDB" id="6111at2157"/>
<dbReference type="RefSeq" id="WP_196817068.1">
    <property type="nucleotide sequence ID" value="NZ_CP012850.1"/>
</dbReference>
<name>A0A654LVZ1_9ARCH</name>
<feature type="domain" description="VOC" evidence="1">
    <location>
        <begin position="5"/>
        <end position="125"/>
    </location>
</feature>
<keyword evidence="3" id="KW-1185">Reference proteome</keyword>
<dbReference type="InterPro" id="IPR004360">
    <property type="entry name" value="Glyas_Fos-R_dOase_dom"/>
</dbReference>
<evidence type="ECO:0000313" key="2">
    <source>
        <dbReference type="EMBL" id="ALI34401.1"/>
    </source>
</evidence>
<proteinExistence type="predicted"/>
<dbReference type="Pfam" id="PF00903">
    <property type="entry name" value="Glyoxalase"/>
    <property type="match status" value="1"/>
</dbReference>
<reference evidence="3" key="1">
    <citation type="submission" date="2015-10" db="EMBL/GenBank/DDBJ databases">
        <title>Niche specialization of a soil ammonia-oxidizing archaeon, Candidatus Nitrosocosmicus oleophilus.</title>
        <authorList>
            <person name="Jung M.-Y."/>
            <person name="Rhee S.-K."/>
        </authorList>
    </citation>
    <scope>NUCLEOTIDE SEQUENCE [LARGE SCALE GENOMIC DNA]</scope>
    <source>
        <strain evidence="3">MY3</strain>
    </source>
</reference>
<dbReference type="InterPro" id="IPR037523">
    <property type="entry name" value="VOC_core"/>
</dbReference>
<gene>
    <name evidence="2" type="ORF">NMY3_00187</name>
</gene>
<organism evidence="2 3">
    <name type="scientific">Candidatus Nitrosocosmicus oleophilus</name>
    <dbReference type="NCBI Taxonomy" id="1353260"/>
    <lineage>
        <taxon>Archaea</taxon>
        <taxon>Nitrososphaerota</taxon>
        <taxon>Nitrososphaeria</taxon>
        <taxon>Nitrososphaerales</taxon>
        <taxon>Nitrososphaeraceae</taxon>
        <taxon>Candidatus Nitrosocosmicus</taxon>
    </lineage>
</organism>
<dbReference type="GeneID" id="60420393"/>
<accession>A0A654LVZ1</accession>
<evidence type="ECO:0000259" key="1">
    <source>
        <dbReference type="PROSITE" id="PS51819"/>
    </source>
</evidence>
<dbReference type="SUPFAM" id="SSF54593">
    <property type="entry name" value="Glyoxalase/Bleomycin resistance protein/Dihydroxybiphenyl dioxygenase"/>
    <property type="match status" value="1"/>
</dbReference>
<evidence type="ECO:0000313" key="3">
    <source>
        <dbReference type="Proteomes" id="UP000058925"/>
    </source>
</evidence>
<dbReference type="Gene3D" id="3.10.180.10">
    <property type="entry name" value="2,3-Dihydroxybiphenyl 1,2-Dioxygenase, domain 1"/>
    <property type="match status" value="1"/>
</dbReference>
<protein>
    <submittedName>
        <fullName evidence="2">Glyoxalase-like domain protein</fullName>
    </submittedName>
</protein>
<dbReference type="Proteomes" id="UP000058925">
    <property type="component" value="Chromosome"/>
</dbReference>
<dbReference type="KEGG" id="taa:NMY3_00187"/>
<dbReference type="PROSITE" id="PS51819">
    <property type="entry name" value="VOC"/>
    <property type="match status" value="1"/>
</dbReference>
<dbReference type="AlphaFoldDB" id="A0A654LVZ1"/>
<sequence length="126" mass="14032">MLGDKNLTVNIAAKDLSIAKKFYEEILGLKQVGAEGLSSILLRSGTTDLLIYQSQYAGTNQATAVTWYVGENIEDIVPTLKSKNVTFEHYSRQNVTIEGDIHIDGKMKLAWFRDPDGNILSIVNER</sequence>